<dbReference type="PANTHER" id="PTHR31118">
    <property type="entry name" value="CYCLASE-LIKE PROTEIN 2"/>
    <property type="match status" value="1"/>
</dbReference>
<dbReference type="KEGG" id="thao:NI17_003695"/>
<dbReference type="Gene3D" id="3.50.30.50">
    <property type="entry name" value="Putative cyclase"/>
    <property type="match status" value="1"/>
</dbReference>
<dbReference type="GO" id="GO:0019441">
    <property type="term" value="P:L-tryptophan catabolic process to kynurenine"/>
    <property type="evidence" value="ECO:0007669"/>
    <property type="project" value="InterPro"/>
</dbReference>
<dbReference type="InterPro" id="IPR007325">
    <property type="entry name" value="KFase/CYL"/>
</dbReference>
<dbReference type="PANTHER" id="PTHR31118:SF12">
    <property type="entry name" value="CYCLASE-LIKE PROTEIN 2"/>
    <property type="match status" value="1"/>
</dbReference>
<accession>A0A399G754</accession>
<dbReference type="SUPFAM" id="SSF102198">
    <property type="entry name" value="Putative cyclase"/>
    <property type="match status" value="1"/>
</dbReference>
<gene>
    <name evidence="1" type="ORF">NI17_003695</name>
</gene>
<dbReference type="Pfam" id="PF04199">
    <property type="entry name" value="Cyclase"/>
    <property type="match status" value="1"/>
</dbReference>
<dbReference type="AlphaFoldDB" id="A0A399G754"/>
<dbReference type="EMBL" id="CP063196">
    <property type="protein sequence ID" value="UOE20353.1"/>
    <property type="molecule type" value="Genomic_DNA"/>
</dbReference>
<evidence type="ECO:0000313" key="1">
    <source>
        <dbReference type="EMBL" id="UOE20353.1"/>
    </source>
</evidence>
<dbReference type="RefSeq" id="WP_170163026.1">
    <property type="nucleotide sequence ID" value="NZ_CP063196.1"/>
</dbReference>
<dbReference type="GO" id="GO:0004061">
    <property type="term" value="F:arylformamidase activity"/>
    <property type="evidence" value="ECO:0007669"/>
    <property type="project" value="InterPro"/>
</dbReference>
<dbReference type="InterPro" id="IPR037175">
    <property type="entry name" value="KFase_sf"/>
</dbReference>
<sequence length="202" mass="22336">MLVDLSVLVTERTPVYPGDPEVRIEPAADLADDGYRCQRVSLGTHAGTHVDAPRHMLADGAHLDHYPVDRFVGRGRYVDARGGFDLDAVRRAGVAEGDIVLFHTGMGDVYHEPSYFTDHPEVPLEVAEYLVERRTSMVGVDMCSVDHEPFEVHHTLLAGDVLIIENLTGLRRLRDAAEFRVYALPLRLESDGAPVRVVAEVA</sequence>
<reference evidence="1" key="1">
    <citation type="submission" date="2020-10" db="EMBL/GenBank/DDBJ databases">
        <title>De novo genome project of the cellulose decomposer Thermobifida halotolerans type strain.</title>
        <authorList>
            <person name="Nagy I."/>
            <person name="Horvath B."/>
            <person name="Kukolya J."/>
            <person name="Nagy I."/>
            <person name="Orsini M."/>
        </authorList>
    </citation>
    <scope>NUCLEOTIDE SEQUENCE</scope>
    <source>
        <strain evidence="1">DSM 44931</strain>
    </source>
</reference>
<dbReference type="Proteomes" id="UP000265719">
    <property type="component" value="Chromosome"/>
</dbReference>
<proteinExistence type="predicted"/>
<organism evidence="1 2">
    <name type="scientific">Thermobifida halotolerans</name>
    <dbReference type="NCBI Taxonomy" id="483545"/>
    <lineage>
        <taxon>Bacteria</taxon>
        <taxon>Bacillati</taxon>
        <taxon>Actinomycetota</taxon>
        <taxon>Actinomycetes</taxon>
        <taxon>Streptosporangiales</taxon>
        <taxon>Nocardiopsidaceae</taxon>
        <taxon>Thermobifida</taxon>
    </lineage>
</organism>
<keyword evidence="2" id="KW-1185">Reference proteome</keyword>
<name>A0A399G754_9ACTN</name>
<protein>
    <submittedName>
        <fullName evidence="1">Cyclase family protein</fullName>
    </submittedName>
</protein>
<evidence type="ECO:0000313" key="2">
    <source>
        <dbReference type="Proteomes" id="UP000265719"/>
    </source>
</evidence>